<evidence type="ECO:0000313" key="9">
    <source>
        <dbReference type="RefSeq" id="XP_033158854.1"/>
    </source>
</evidence>
<keyword evidence="6" id="KW-0560">Oxidoreductase</keyword>
<dbReference type="Gene3D" id="3.20.20.220">
    <property type="match status" value="1"/>
</dbReference>
<dbReference type="PANTHER" id="PTHR45754:SF3">
    <property type="entry name" value="METHYLENETETRAHYDROFOLATE REDUCTASE (NADPH)"/>
    <property type="match status" value="1"/>
</dbReference>
<dbReference type="Pfam" id="PF02219">
    <property type="entry name" value="MTHFR"/>
    <property type="match status" value="1"/>
</dbReference>
<dbReference type="CDD" id="cd00537">
    <property type="entry name" value="MTHFR"/>
    <property type="match status" value="1"/>
</dbReference>
<dbReference type="AlphaFoldDB" id="A0A6P8K2X3"/>
<protein>
    <submittedName>
        <fullName evidence="9">5,10-methylenetetrahydrofolate reductase</fullName>
    </submittedName>
</protein>
<keyword evidence="4" id="KW-0285">Flavoprotein</keyword>
<dbReference type="RefSeq" id="XP_033158854.1">
    <property type="nucleotide sequence ID" value="XM_033302963.1"/>
</dbReference>
<dbReference type="Proteomes" id="UP000515162">
    <property type="component" value="Chromosome 3L"/>
</dbReference>
<evidence type="ECO:0000313" key="8">
    <source>
        <dbReference type="Proteomes" id="UP000515162"/>
    </source>
</evidence>
<dbReference type="GO" id="GO:0005829">
    <property type="term" value="C:cytosol"/>
    <property type="evidence" value="ECO:0007669"/>
    <property type="project" value="TreeGrafter"/>
</dbReference>
<dbReference type="GO" id="GO:0035999">
    <property type="term" value="P:tetrahydrofolate interconversion"/>
    <property type="evidence" value="ECO:0007669"/>
    <property type="project" value="UniProtKB-UniPathway"/>
</dbReference>
<comment type="similarity">
    <text evidence="3">Belongs to the methylenetetrahydrofolate reductase family.</text>
</comment>
<comment type="pathway">
    <text evidence="2 7">One-carbon metabolism; tetrahydrofolate interconversion.</text>
</comment>
<evidence type="ECO:0000256" key="2">
    <source>
        <dbReference type="ARBA" id="ARBA00004777"/>
    </source>
</evidence>
<reference evidence="9" key="1">
    <citation type="submission" date="2025-08" db="UniProtKB">
        <authorList>
            <consortium name="RefSeq"/>
        </authorList>
    </citation>
    <scope>IDENTIFICATION</scope>
    <source>
        <strain evidence="9">Mau12</strain>
        <tissue evidence="9">Whole Body</tissue>
    </source>
</reference>
<accession>A0A6P8K2X3</accession>
<dbReference type="InterPro" id="IPR003171">
    <property type="entry name" value="Mehydrof_redctse-like"/>
</dbReference>
<evidence type="ECO:0000256" key="3">
    <source>
        <dbReference type="ARBA" id="ARBA00006743"/>
    </source>
</evidence>
<dbReference type="GO" id="GO:0009086">
    <property type="term" value="P:methionine biosynthetic process"/>
    <property type="evidence" value="ECO:0007669"/>
    <property type="project" value="TreeGrafter"/>
</dbReference>
<dbReference type="FunFam" id="3.20.20.220:FF:000041">
    <property type="entry name" value="GD14304"/>
    <property type="match status" value="1"/>
</dbReference>
<gene>
    <name evidence="9" type="primary">LOC117140188</name>
</gene>
<sequence>MHAIQVPAGGSSPAAASYIPCVTFAPDQNETSVTEQRIGTLVAERTAQRRLFYGIEVMASDPSGRPTCLDFNHFLPLLPTFVSVVWLSQRYWDVQPVGQVESLHLAHHLATRIPVLPHVSAYRMSRQRLDQILALNFSSLLAVRGDQVHEDQDFSISYPMVEHSRRQRGETISVCVGGYPEGYTSLGDIPQNSAKNMEFLKAKIDAGADCIITQICYRPEVIVQFVKDCRAAGIAVPIVVGLMSHESFRSYSMIEQIAGVHLPDDLREQLDHLHSAHMMDMKSDQDLIRRFFVSLTVRTVRHVLDADVGIWGFHFFTLNRFKSVQAVLQELRDLDLLKDAEKDTKGYEK</sequence>
<proteinExistence type="inferred from homology"/>
<name>A0A6P8K2X3_DROMA</name>
<dbReference type="PANTHER" id="PTHR45754">
    <property type="entry name" value="METHYLENETETRAHYDROFOLATE REDUCTASE"/>
    <property type="match status" value="1"/>
</dbReference>
<evidence type="ECO:0000256" key="6">
    <source>
        <dbReference type="ARBA" id="ARBA00023002"/>
    </source>
</evidence>
<dbReference type="GO" id="GO:0071949">
    <property type="term" value="F:FAD binding"/>
    <property type="evidence" value="ECO:0007669"/>
    <property type="project" value="TreeGrafter"/>
</dbReference>
<evidence type="ECO:0000256" key="4">
    <source>
        <dbReference type="ARBA" id="ARBA00022630"/>
    </source>
</evidence>
<evidence type="ECO:0000256" key="5">
    <source>
        <dbReference type="ARBA" id="ARBA00022827"/>
    </source>
</evidence>
<dbReference type="GeneID" id="117140188"/>
<dbReference type="UniPathway" id="UPA00193"/>
<keyword evidence="8" id="KW-1185">Reference proteome</keyword>
<evidence type="ECO:0000256" key="7">
    <source>
        <dbReference type="RuleBase" id="RU004254"/>
    </source>
</evidence>
<dbReference type="SUPFAM" id="SSF51730">
    <property type="entry name" value="FAD-linked oxidoreductase"/>
    <property type="match status" value="1"/>
</dbReference>
<comment type="cofactor">
    <cofactor evidence="1">
        <name>FAD</name>
        <dbReference type="ChEBI" id="CHEBI:57692"/>
    </cofactor>
</comment>
<organism evidence="8 9">
    <name type="scientific">Drosophila mauritiana</name>
    <name type="common">Fruit fly</name>
    <dbReference type="NCBI Taxonomy" id="7226"/>
    <lineage>
        <taxon>Eukaryota</taxon>
        <taxon>Metazoa</taxon>
        <taxon>Ecdysozoa</taxon>
        <taxon>Arthropoda</taxon>
        <taxon>Hexapoda</taxon>
        <taxon>Insecta</taxon>
        <taxon>Pterygota</taxon>
        <taxon>Neoptera</taxon>
        <taxon>Endopterygota</taxon>
        <taxon>Diptera</taxon>
        <taxon>Brachycera</taxon>
        <taxon>Muscomorpha</taxon>
        <taxon>Ephydroidea</taxon>
        <taxon>Drosophilidae</taxon>
        <taxon>Drosophila</taxon>
        <taxon>Sophophora</taxon>
    </lineage>
</organism>
<dbReference type="GO" id="GO:0004489">
    <property type="term" value="F:methylenetetrahydrofolate reductase [NAD(P)H] activity"/>
    <property type="evidence" value="ECO:0007669"/>
    <property type="project" value="InterPro"/>
</dbReference>
<dbReference type="InterPro" id="IPR029041">
    <property type="entry name" value="FAD-linked_oxidoreductase-like"/>
</dbReference>
<evidence type="ECO:0000256" key="1">
    <source>
        <dbReference type="ARBA" id="ARBA00001974"/>
    </source>
</evidence>
<keyword evidence="5" id="KW-0274">FAD</keyword>